<dbReference type="PANTHER" id="PTHR13510">
    <property type="entry name" value="FYVE-FINGER-CONTAINING RAB5 EFFECTOR PROTEIN RABENOSYN-5-RELATED"/>
    <property type="match status" value="1"/>
</dbReference>
<dbReference type="InterPro" id="IPR011011">
    <property type="entry name" value="Znf_FYVE_PHD"/>
</dbReference>
<reference evidence="1" key="2">
    <citation type="submission" date="2019-06" db="EMBL/GenBank/DDBJ databases">
        <title>Genomics analysis of Aphanomyces spp. identifies a new class of oomycete effector associated with host adaptation.</title>
        <authorList>
            <person name="Gaulin E."/>
        </authorList>
    </citation>
    <scope>NUCLEOTIDE SEQUENCE</scope>
    <source>
        <strain evidence="1">CBS 578.67</strain>
    </source>
</reference>
<protein>
    <submittedName>
        <fullName evidence="2">Aste57867_3982 protein</fullName>
    </submittedName>
</protein>
<evidence type="ECO:0000313" key="1">
    <source>
        <dbReference type="EMBL" id="KAF0714267.1"/>
    </source>
</evidence>
<dbReference type="Gene3D" id="3.30.40.10">
    <property type="entry name" value="Zinc/RING finger domain, C3HC4 (zinc finger)"/>
    <property type="match status" value="1"/>
</dbReference>
<dbReference type="PANTHER" id="PTHR13510:SF44">
    <property type="entry name" value="RABENOSYN-5"/>
    <property type="match status" value="1"/>
</dbReference>
<dbReference type="EMBL" id="CAADRA010000845">
    <property type="protein sequence ID" value="VFT81119.1"/>
    <property type="molecule type" value="Genomic_DNA"/>
</dbReference>
<sequence length="462" mass="50663">MKHKGVTLEASDYRRIQANAMAGVQQLSDFGRGDTSLSLFHGEGDTRVYQRKVPGSTYGELTSCGPLPCSLDEVHYALYNASSKHHRTFLALHYGDDYLEGSVLNTTYRASDDDPFLFFGVKYLKMYMPGTTMFEPRDAIYIEFSASSTDAHGRRVVFILKETHLFHEAPPYAEVVRFNFHSMQLFTEIGPDHLEVVTRVTLDSMGKIPTFLSKKYVLRELLLGTQLPQLLQKRRLVDSSPTNGHVAPPISDKACTSCNAKFGAFRAATHCTACGHGICKTCRVVVFRAMQVKSVSPVAKLCFCKACSIQARVSRAASVHHTGSAPSHAASSSSVLSYSGQSDPIDMMSSKASDAQSDLIPLETLDLAKKASHASMVRRSSSDSTMPIDISGQSLVIDQWMMDGGGSVAASSQADSSAFEILQHMHESLEDQKVLLQMMRLRIAEKERQQGLGKRAAPNSSS</sequence>
<dbReference type="SUPFAM" id="SSF57903">
    <property type="entry name" value="FYVE/PHD zinc finger"/>
    <property type="match status" value="1"/>
</dbReference>
<dbReference type="InterPro" id="IPR013083">
    <property type="entry name" value="Znf_RING/FYVE/PHD"/>
</dbReference>
<proteinExistence type="predicted"/>
<keyword evidence="3" id="KW-1185">Reference proteome</keyword>
<dbReference type="InterPro" id="IPR023393">
    <property type="entry name" value="START-like_dom_sf"/>
</dbReference>
<reference evidence="2 3" key="1">
    <citation type="submission" date="2019-03" db="EMBL/GenBank/DDBJ databases">
        <authorList>
            <person name="Gaulin E."/>
            <person name="Dumas B."/>
        </authorList>
    </citation>
    <scope>NUCLEOTIDE SEQUENCE [LARGE SCALE GENOMIC DNA]</scope>
    <source>
        <strain evidence="2">CBS 568.67</strain>
    </source>
</reference>
<evidence type="ECO:0000313" key="3">
    <source>
        <dbReference type="Proteomes" id="UP000332933"/>
    </source>
</evidence>
<dbReference type="AlphaFoldDB" id="A0A485KGC1"/>
<organism evidence="2 3">
    <name type="scientific">Aphanomyces stellatus</name>
    <dbReference type="NCBI Taxonomy" id="120398"/>
    <lineage>
        <taxon>Eukaryota</taxon>
        <taxon>Sar</taxon>
        <taxon>Stramenopiles</taxon>
        <taxon>Oomycota</taxon>
        <taxon>Saprolegniomycetes</taxon>
        <taxon>Saprolegniales</taxon>
        <taxon>Verrucalvaceae</taxon>
        <taxon>Aphanomyces</taxon>
    </lineage>
</organism>
<evidence type="ECO:0000313" key="2">
    <source>
        <dbReference type="EMBL" id="VFT81119.1"/>
    </source>
</evidence>
<dbReference type="Proteomes" id="UP000332933">
    <property type="component" value="Unassembled WGS sequence"/>
</dbReference>
<gene>
    <name evidence="2" type="primary">Aste57867_3982</name>
    <name evidence="1" type="ORF">As57867_003971</name>
    <name evidence="2" type="ORF">ASTE57867_3982</name>
</gene>
<dbReference type="SUPFAM" id="SSF55961">
    <property type="entry name" value="Bet v1-like"/>
    <property type="match status" value="1"/>
</dbReference>
<name>A0A485KGC1_9STRA</name>
<dbReference type="EMBL" id="VJMH01000845">
    <property type="protein sequence ID" value="KAF0714267.1"/>
    <property type="molecule type" value="Genomic_DNA"/>
</dbReference>
<dbReference type="InterPro" id="IPR052727">
    <property type="entry name" value="Rab4/Rab5_effector"/>
</dbReference>
<dbReference type="Gene3D" id="3.30.530.20">
    <property type="match status" value="1"/>
</dbReference>
<accession>A0A485KGC1</accession>
<dbReference type="OrthoDB" id="20035at2759"/>